<evidence type="ECO:0000256" key="2">
    <source>
        <dbReference type="ARBA" id="ARBA00012438"/>
    </source>
</evidence>
<dbReference type="EC" id="2.7.13.3" evidence="2"/>
<evidence type="ECO:0000256" key="4">
    <source>
        <dbReference type="ARBA" id="ARBA00022679"/>
    </source>
</evidence>
<sequence length="346" mass="37736">MTVRTGAVRSERIVVLAPFARDAAVLDRVLREWSFDVASCALLDEALRGENGLQVGAFLLTAEAMKPATLDALTDLLGREPLWSTPPVILLGESEERAVTWGRQLVAARDGLPVTVLIRPSSPIEIASAVQSALLARRRQYDLAELIERHRQAEKRAEFLFEELSHRLKNVFSMVSAIGVMTEAATDGSKAFREAFRARMQALTRAYDTLREDNWQAAPLHRVVSETVGGLLMPNEQAALSVEGPEVRLVSRQVSGLGLVLHELASNARKYGALSDPDGRVSVTWSQDADGLVRLLWAESGGPPVAAPDHQGFGTTVIRSSLPDAEVDLAYDPHGFRCHLTFTPTG</sequence>
<evidence type="ECO:0000256" key="6">
    <source>
        <dbReference type="ARBA" id="ARBA00022777"/>
    </source>
</evidence>
<dbReference type="Gene3D" id="3.30.565.10">
    <property type="entry name" value="Histidine kinase-like ATPase, C-terminal domain"/>
    <property type="match status" value="1"/>
</dbReference>
<dbReference type="Pfam" id="PF07536">
    <property type="entry name" value="HWE_HK"/>
    <property type="match status" value="1"/>
</dbReference>
<protein>
    <recommendedName>
        <fullName evidence="2">histidine kinase</fullName>
        <ecNumber evidence="2">2.7.13.3</ecNumber>
    </recommendedName>
</protein>
<evidence type="ECO:0000256" key="1">
    <source>
        <dbReference type="ARBA" id="ARBA00000085"/>
    </source>
</evidence>
<keyword evidence="3" id="KW-0597">Phosphoprotein</keyword>
<dbReference type="GO" id="GO:0005524">
    <property type="term" value="F:ATP binding"/>
    <property type="evidence" value="ECO:0007669"/>
    <property type="project" value="UniProtKB-KW"/>
</dbReference>
<dbReference type="SMART" id="SM00911">
    <property type="entry name" value="HWE_HK"/>
    <property type="match status" value="1"/>
</dbReference>
<evidence type="ECO:0000256" key="7">
    <source>
        <dbReference type="ARBA" id="ARBA00022840"/>
    </source>
</evidence>
<dbReference type="InterPro" id="IPR011102">
    <property type="entry name" value="Sig_transdc_His_kinase_HWE"/>
</dbReference>
<evidence type="ECO:0000256" key="5">
    <source>
        <dbReference type="ARBA" id="ARBA00022741"/>
    </source>
</evidence>
<comment type="caution">
    <text evidence="9">The sequence shown here is derived from an EMBL/GenBank/DDBJ whole genome shotgun (WGS) entry which is preliminary data.</text>
</comment>
<dbReference type="PANTHER" id="PTHR41523">
    <property type="entry name" value="TWO-COMPONENT SYSTEM SENSOR PROTEIN"/>
    <property type="match status" value="1"/>
</dbReference>
<evidence type="ECO:0000256" key="3">
    <source>
        <dbReference type="ARBA" id="ARBA00022553"/>
    </source>
</evidence>
<gene>
    <name evidence="9" type="ORF">GCM10011534_36140</name>
</gene>
<keyword evidence="5" id="KW-0547">Nucleotide-binding</keyword>
<reference evidence="9" key="1">
    <citation type="journal article" date="2014" name="Int. J. Syst. Evol. Microbiol.">
        <title>Complete genome sequence of Corynebacterium casei LMG S-19264T (=DSM 44701T), isolated from a smear-ripened cheese.</title>
        <authorList>
            <consortium name="US DOE Joint Genome Institute (JGI-PGF)"/>
            <person name="Walter F."/>
            <person name="Albersmeier A."/>
            <person name="Kalinowski J."/>
            <person name="Ruckert C."/>
        </authorList>
    </citation>
    <scope>NUCLEOTIDE SEQUENCE</scope>
    <source>
        <strain evidence="9">CGMCC 1.6293</strain>
    </source>
</reference>
<keyword evidence="7" id="KW-0067">ATP-binding</keyword>
<evidence type="ECO:0000313" key="9">
    <source>
        <dbReference type="EMBL" id="GGM10857.1"/>
    </source>
</evidence>
<keyword evidence="6 9" id="KW-0418">Kinase</keyword>
<accession>A0A917T6A2</accession>
<dbReference type="SUPFAM" id="SSF55874">
    <property type="entry name" value="ATPase domain of HSP90 chaperone/DNA topoisomerase II/histidine kinase"/>
    <property type="match status" value="1"/>
</dbReference>
<reference evidence="9" key="2">
    <citation type="submission" date="2020-09" db="EMBL/GenBank/DDBJ databases">
        <authorList>
            <person name="Sun Q."/>
            <person name="Zhou Y."/>
        </authorList>
    </citation>
    <scope>NUCLEOTIDE SEQUENCE</scope>
    <source>
        <strain evidence="9">CGMCC 1.6293</strain>
    </source>
</reference>
<proteinExistence type="predicted"/>
<dbReference type="PANTHER" id="PTHR41523:SF8">
    <property type="entry name" value="ETHYLENE RESPONSE SENSOR PROTEIN"/>
    <property type="match status" value="1"/>
</dbReference>
<feature type="domain" description="Signal transduction histidine kinase HWE region" evidence="8">
    <location>
        <begin position="163"/>
        <end position="246"/>
    </location>
</feature>
<dbReference type="RefSeq" id="WP_028288258.1">
    <property type="nucleotide sequence ID" value="NZ_BMLF01000003.1"/>
</dbReference>
<dbReference type="GO" id="GO:0004673">
    <property type="term" value="F:protein histidine kinase activity"/>
    <property type="evidence" value="ECO:0007669"/>
    <property type="project" value="UniProtKB-EC"/>
</dbReference>
<evidence type="ECO:0000313" key="10">
    <source>
        <dbReference type="Proteomes" id="UP000649829"/>
    </source>
</evidence>
<comment type="catalytic activity">
    <reaction evidence="1">
        <text>ATP + protein L-histidine = ADP + protein N-phospho-L-histidine.</text>
        <dbReference type="EC" id="2.7.13.3"/>
    </reaction>
</comment>
<organism evidence="9 10">
    <name type="scientific">Pseudooceanicola nanhaiensis</name>
    <dbReference type="NCBI Taxonomy" id="375761"/>
    <lineage>
        <taxon>Bacteria</taxon>
        <taxon>Pseudomonadati</taxon>
        <taxon>Pseudomonadota</taxon>
        <taxon>Alphaproteobacteria</taxon>
        <taxon>Rhodobacterales</taxon>
        <taxon>Paracoccaceae</taxon>
        <taxon>Pseudooceanicola</taxon>
    </lineage>
</organism>
<dbReference type="InterPro" id="IPR036890">
    <property type="entry name" value="HATPase_C_sf"/>
</dbReference>
<name>A0A917T6A2_9RHOB</name>
<keyword evidence="10" id="KW-1185">Reference proteome</keyword>
<dbReference type="Proteomes" id="UP000649829">
    <property type="component" value="Unassembled WGS sequence"/>
</dbReference>
<dbReference type="EMBL" id="BMLF01000003">
    <property type="protein sequence ID" value="GGM10857.1"/>
    <property type="molecule type" value="Genomic_DNA"/>
</dbReference>
<keyword evidence="4" id="KW-0808">Transferase</keyword>
<evidence type="ECO:0000259" key="8">
    <source>
        <dbReference type="SMART" id="SM00911"/>
    </source>
</evidence>
<dbReference type="AlphaFoldDB" id="A0A917T6A2"/>